<evidence type="ECO:0000256" key="1">
    <source>
        <dbReference type="SAM" id="MobiDB-lite"/>
    </source>
</evidence>
<proteinExistence type="predicted"/>
<accession>A0A077WY52</accession>
<dbReference type="EMBL" id="LK023357">
    <property type="protein sequence ID" value="CDS12526.1"/>
    <property type="molecule type" value="Genomic_DNA"/>
</dbReference>
<feature type="compositionally biased region" description="Basic and acidic residues" evidence="1">
    <location>
        <begin position="108"/>
        <end position="118"/>
    </location>
</feature>
<feature type="region of interest" description="Disordered" evidence="1">
    <location>
        <begin position="89"/>
        <end position="142"/>
    </location>
</feature>
<organism evidence="2">
    <name type="scientific">Lichtheimia ramosa</name>
    <dbReference type="NCBI Taxonomy" id="688394"/>
    <lineage>
        <taxon>Eukaryota</taxon>
        <taxon>Fungi</taxon>
        <taxon>Fungi incertae sedis</taxon>
        <taxon>Mucoromycota</taxon>
        <taxon>Mucoromycotina</taxon>
        <taxon>Mucoromycetes</taxon>
        <taxon>Mucorales</taxon>
        <taxon>Lichtheimiaceae</taxon>
        <taxon>Lichtheimia</taxon>
    </lineage>
</organism>
<evidence type="ECO:0000313" key="2">
    <source>
        <dbReference type="EMBL" id="CDS12526.1"/>
    </source>
</evidence>
<dbReference type="OrthoDB" id="2275999at2759"/>
<name>A0A077WY52_9FUNG</name>
<reference evidence="2" key="1">
    <citation type="journal article" date="2014" name="Genome Announc.">
        <title>De novo whole-genome sequence and genome annotation of Lichtheimia ramosa.</title>
        <authorList>
            <person name="Linde J."/>
            <person name="Schwartze V."/>
            <person name="Binder U."/>
            <person name="Lass-Florl C."/>
            <person name="Voigt K."/>
            <person name="Horn F."/>
        </authorList>
    </citation>
    <scope>NUCLEOTIDE SEQUENCE</scope>
    <source>
        <strain evidence="2">JMRC FSU:6197</strain>
    </source>
</reference>
<protein>
    <submittedName>
        <fullName evidence="2">Uncharacterized protein</fullName>
    </submittedName>
</protein>
<dbReference type="AlphaFoldDB" id="A0A077WY52"/>
<gene>
    <name evidence="2" type="ORF">LRAMOSA04720</name>
</gene>
<sequence length="142" mass="16340">MAPILLETRSAFLNNNNNNSNLWQGLWSDIINAIRPTTPSTRPRRNPTTTNKVEPLDSVTFTHHHSTTQQQQQLFMDSKFQLEYVSFPRLAEEEKDHSDDNDEEDDQAEKTTTLDKAKMQSRKSCSSVGGSRRRLLGSPWMF</sequence>